<dbReference type="HOGENOM" id="CLU_782198_0_0_5"/>
<dbReference type="OrthoDB" id="9764953at2"/>
<dbReference type="SUPFAM" id="SSF53474">
    <property type="entry name" value="alpha/beta-Hydrolases"/>
    <property type="match status" value="1"/>
</dbReference>
<dbReference type="RefSeq" id="WP_043951127.1">
    <property type="nucleotide sequence ID" value="NZ_HG966617.1"/>
</dbReference>
<dbReference type="InterPro" id="IPR003140">
    <property type="entry name" value="PLipase/COase/thioEstase"/>
</dbReference>
<keyword evidence="1" id="KW-0732">Signal</keyword>
<evidence type="ECO:0000313" key="5">
    <source>
        <dbReference type="Proteomes" id="UP000032160"/>
    </source>
</evidence>
<dbReference type="InterPro" id="IPR029058">
    <property type="entry name" value="AB_hydrolase_fold"/>
</dbReference>
<feature type="domain" description="Phospholipase/carboxylesterase/thioesterase" evidence="3">
    <location>
        <begin position="252"/>
        <end position="354"/>
    </location>
</feature>
<protein>
    <recommendedName>
        <fullName evidence="3">Phospholipase/carboxylesterase/thioesterase domain-containing protein</fullName>
    </recommendedName>
</protein>
<dbReference type="PATRIC" id="fig|1458461.3.peg.1178"/>
<keyword evidence="2" id="KW-0378">Hydrolase</keyword>
<dbReference type="PANTHER" id="PTHR43037">
    <property type="entry name" value="UNNAMED PRODUCT-RELATED"/>
    <property type="match status" value="1"/>
</dbReference>
<organism evidence="4 5">
    <name type="scientific">Candidatus Phaeomarinibacter ectocarpi</name>
    <dbReference type="NCBI Taxonomy" id="1458461"/>
    <lineage>
        <taxon>Bacteria</taxon>
        <taxon>Pseudomonadati</taxon>
        <taxon>Pseudomonadota</taxon>
        <taxon>Alphaproteobacteria</taxon>
        <taxon>Hyphomicrobiales</taxon>
        <taxon>Parvibaculaceae</taxon>
        <taxon>Candidatus Phaeomarinibacter</taxon>
    </lineage>
</organism>
<dbReference type="Proteomes" id="UP000032160">
    <property type="component" value="Chromosome I"/>
</dbReference>
<evidence type="ECO:0000256" key="1">
    <source>
        <dbReference type="ARBA" id="ARBA00022729"/>
    </source>
</evidence>
<dbReference type="KEGG" id="pect:BN1012_Phect1179"/>
<proteinExistence type="predicted"/>
<name>X5M818_9HYPH</name>
<accession>X5M818</accession>
<dbReference type="EMBL" id="HG966617">
    <property type="protein sequence ID" value="CDO59393.1"/>
    <property type="molecule type" value="Genomic_DNA"/>
</dbReference>
<dbReference type="Pfam" id="PF02230">
    <property type="entry name" value="Abhydrolase_2"/>
    <property type="match status" value="1"/>
</dbReference>
<dbReference type="PANTHER" id="PTHR43037:SF5">
    <property type="entry name" value="FERULOYL ESTERASE"/>
    <property type="match status" value="1"/>
</dbReference>
<dbReference type="InterPro" id="IPR050955">
    <property type="entry name" value="Plant_Biomass_Hydrol_Est"/>
</dbReference>
<evidence type="ECO:0000256" key="2">
    <source>
        <dbReference type="ARBA" id="ARBA00022801"/>
    </source>
</evidence>
<evidence type="ECO:0000313" key="4">
    <source>
        <dbReference type="EMBL" id="CDO59393.1"/>
    </source>
</evidence>
<dbReference type="Gene3D" id="3.40.50.1820">
    <property type="entry name" value="alpha/beta hydrolase"/>
    <property type="match status" value="1"/>
</dbReference>
<keyword evidence="5" id="KW-1185">Reference proteome</keyword>
<dbReference type="AlphaFoldDB" id="X5M818"/>
<reference evidence="4 5" key="1">
    <citation type="journal article" date="2014" name="Front. Genet.">
        <title>Genome and metabolic network of "Candidatus Phaeomarinobacter ectocarpi" Ec32, a new candidate genus of Alphaproteobacteria frequently associated with brown algae.</title>
        <authorList>
            <person name="Dittami S.M."/>
            <person name="Barbeyron T."/>
            <person name="Boyen C."/>
            <person name="Cambefort J."/>
            <person name="Collet G."/>
            <person name="Delage L."/>
            <person name="Gobet A."/>
            <person name="Groisillier A."/>
            <person name="Leblanc C."/>
            <person name="Michel G."/>
            <person name="Scornet D."/>
            <person name="Siegel A."/>
            <person name="Tapia J.E."/>
            <person name="Tonon T."/>
        </authorList>
    </citation>
    <scope>NUCLEOTIDE SEQUENCE [LARGE SCALE GENOMIC DNA]</scope>
    <source>
        <strain evidence="4 5">Ec32</strain>
    </source>
</reference>
<dbReference type="GO" id="GO:0016787">
    <property type="term" value="F:hydrolase activity"/>
    <property type="evidence" value="ECO:0007669"/>
    <property type="project" value="UniProtKB-KW"/>
</dbReference>
<sequence>MADDDATNGQLVAAMTALLPPLLAAMDTLDYVARKLHPPQVDELIEHVAGVDMAVRDARPQFEAAPWPEHLFPVRDRVLKAAEEILMAYGELAAAGNAENAILECYKSLRHASRASEAIYPVSAILPPVSRFFLEASMRDNKGKIEALSAGADKDNTGVIEASNARDQRGGFSLYVPEDYDEARAYPVIMALHGGSGHGRAFLWTWLREARSRGAILISPTSRGDTWSLMGPDEDTPNLEAMLTHVRERWNIDPAKMLLTGMSDGGTFSYVTGLRDDSPFTHLAPMSTAFHPMLGEMASPGRLKDLPIYVIHGALDWMFPSKFAEMAAQTLTAGGANVELEILADLSHTYPREMNARVMDWFLS</sequence>
<dbReference type="STRING" id="1458461.BN1012_Phect1179"/>
<evidence type="ECO:0000259" key="3">
    <source>
        <dbReference type="Pfam" id="PF02230"/>
    </source>
</evidence>
<gene>
    <name evidence="4" type="ORF">BN1012_Phect1179</name>
</gene>